<dbReference type="Gramene" id="CMS218CT">
    <property type="protein sequence ID" value="CMS218CT"/>
    <property type="gene ID" value="CMS218C"/>
</dbReference>
<evidence type="ECO:0000256" key="7">
    <source>
        <dbReference type="PROSITE-ProRule" id="PRU01094"/>
    </source>
</evidence>
<evidence type="ECO:0000313" key="12">
    <source>
        <dbReference type="Proteomes" id="UP000007014"/>
    </source>
</evidence>
<sequence length="383" mass="43364">MTARLRRQFVHQWALGLVVGSFEGCGSRRGAELVQRRPLALVYSGRWSLRNPRLFCPVRTERQFSGRVLLSEASGREGDAKKSQAVATEPSQQTPAGRDSAAPWWRRLQRAWETFREGARTYTRGSLQLYRNMKQAGQLEKRLSKGGHEALSYPEHLLLIQTRHDRLRAFLLLSVSLISTALIPVLAEAIPGFKPTTFTTEEDRQMQLRMQGIRYIEAHLVLWRALATRTDPEVSANALGTFPCVESIAAETLDGALRSCSRPELIALCRLFAQPAFPISFSRSLRKRLARHFTELACLDDALQRDGLQTLTQSQLEDACLMRALPAYDRSGDEMRGDLELWLQRSRHGTRELFQMIADTHLQNAALLGWSAPLLRHALGEHR</sequence>
<evidence type="ECO:0000256" key="5">
    <source>
        <dbReference type="ARBA" id="ARBA00023128"/>
    </source>
</evidence>
<dbReference type="InterPro" id="IPR044202">
    <property type="entry name" value="LETM1/MDM38-like"/>
</dbReference>
<dbReference type="GeneID" id="16997320"/>
<keyword evidence="6 9" id="KW-0472">Membrane</keyword>
<keyword evidence="2 9" id="KW-0812">Transmembrane</keyword>
<dbReference type="RefSeq" id="XP_005538865.1">
    <property type="nucleotide sequence ID" value="XM_005538808.1"/>
</dbReference>
<comment type="subcellular location">
    <subcellularLocation>
        <location evidence="1">Mitochondrion inner membrane</location>
        <topology evidence="1">Single-pass membrane protein</topology>
    </subcellularLocation>
</comment>
<dbReference type="Pfam" id="PF07766">
    <property type="entry name" value="LETM1_RBD"/>
    <property type="match status" value="1"/>
</dbReference>
<reference evidence="11 12" key="1">
    <citation type="journal article" date="2004" name="Nature">
        <title>Genome sequence of the ultrasmall unicellular red alga Cyanidioschyzon merolae 10D.</title>
        <authorList>
            <person name="Matsuzaki M."/>
            <person name="Misumi O."/>
            <person name="Shin-i T."/>
            <person name="Maruyama S."/>
            <person name="Takahara M."/>
            <person name="Miyagishima S."/>
            <person name="Mori T."/>
            <person name="Nishida K."/>
            <person name="Yagisawa F."/>
            <person name="Nishida K."/>
            <person name="Yoshida Y."/>
            <person name="Nishimura Y."/>
            <person name="Nakao S."/>
            <person name="Kobayashi T."/>
            <person name="Momoyama Y."/>
            <person name="Higashiyama T."/>
            <person name="Minoda A."/>
            <person name="Sano M."/>
            <person name="Nomoto H."/>
            <person name="Oishi K."/>
            <person name="Hayashi H."/>
            <person name="Ohta F."/>
            <person name="Nishizaka S."/>
            <person name="Haga S."/>
            <person name="Miura S."/>
            <person name="Morishita T."/>
            <person name="Kabeya Y."/>
            <person name="Terasawa K."/>
            <person name="Suzuki Y."/>
            <person name="Ishii Y."/>
            <person name="Asakawa S."/>
            <person name="Takano H."/>
            <person name="Ohta N."/>
            <person name="Kuroiwa H."/>
            <person name="Tanaka K."/>
            <person name="Shimizu N."/>
            <person name="Sugano S."/>
            <person name="Sato N."/>
            <person name="Nozaki H."/>
            <person name="Ogasawara N."/>
            <person name="Kohara Y."/>
            <person name="Kuroiwa T."/>
        </authorList>
    </citation>
    <scope>NUCLEOTIDE SEQUENCE [LARGE SCALE GENOMIC DNA]</scope>
    <source>
        <strain evidence="11 12">10D</strain>
    </source>
</reference>
<dbReference type="OMA" id="WHHFKDE"/>
<evidence type="ECO:0000256" key="6">
    <source>
        <dbReference type="ARBA" id="ARBA00023136"/>
    </source>
</evidence>
<protein>
    <submittedName>
        <fullName evidence="11">Similar to mitochondrial distribution and morphology Mdm38p</fullName>
    </submittedName>
</protein>
<dbReference type="GO" id="GO:0043022">
    <property type="term" value="F:ribosome binding"/>
    <property type="evidence" value="ECO:0007669"/>
    <property type="project" value="InterPro"/>
</dbReference>
<evidence type="ECO:0000256" key="1">
    <source>
        <dbReference type="ARBA" id="ARBA00004434"/>
    </source>
</evidence>
<dbReference type="Proteomes" id="UP000007014">
    <property type="component" value="Chromosome 19"/>
</dbReference>
<keyword evidence="3" id="KW-0999">Mitochondrion inner membrane</keyword>
<evidence type="ECO:0000313" key="11">
    <source>
        <dbReference type="EMBL" id="BAM82829.1"/>
    </source>
</evidence>
<dbReference type="InterPro" id="IPR033122">
    <property type="entry name" value="LETM1-like_RBD"/>
</dbReference>
<dbReference type="PANTHER" id="PTHR14009">
    <property type="entry name" value="LEUCINE ZIPPER-EF-HAND CONTAINING TRANSMEMBRANE PROTEIN"/>
    <property type="match status" value="1"/>
</dbReference>
<evidence type="ECO:0000256" key="9">
    <source>
        <dbReference type="SAM" id="Phobius"/>
    </source>
</evidence>
<dbReference type="KEGG" id="cme:CYME_CMS218C"/>
<reference evidence="11 12" key="2">
    <citation type="journal article" date="2007" name="BMC Biol.">
        <title>A 100%-complete sequence reveals unusually simple genomic features in the hot-spring red alga Cyanidioschyzon merolae.</title>
        <authorList>
            <person name="Nozaki H."/>
            <person name="Takano H."/>
            <person name="Misumi O."/>
            <person name="Terasawa K."/>
            <person name="Matsuzaki M."/>
            <person name="Maruyama S."/>
            <person name="Nishida K."/>
            <person name="Yagisawa F."/>
            <person name="Yoshida Y."/>
            <person name="Fujiwara T."/>
            <person name="Takio S."/>
            <person name="Tamura K."/>
            <person name="Chung S.J."/>
            <person name="Nakamura S."/>
            <person name="Kuroiwa H."/>
            <person name="Tanaka K."/>
            <person name="Sato N."/>
            <person name="Kuroiwa T."/>
        </authorList>
    </citation>
    <scope>NUCLEOTIDE SEQUENCE [LARGE SCALE GENOMIC DNA]</scope>
    <source>
        <strain evidence="11 12">10D</strain>
    </source>
</reference>
<feature type="transmembrane region" description="Helical" evidence="9">
    <location>
        <begin position="169"/>
        <end position="187"/>
    </location>
</feature>
<gene>
    <name evidence="11" type="ORF">CYME_CMS218C</name>
</gene>
<organism evidence="11 12">
    <name type="scientific">Cyanidioschyzon merolae (strain NIES-3377 / 10D)</name>
    <name type="common">Unicellular red alga</name>
    <dbReference type="NCBI Taxonomy" id="280699"/>
    <lineage>
        <taxon>Eukaryota</taxon>
        <taxon>Rhodophyta</taxon>
        <taxon>Bangiophyceae</taxon>
        <taxon>Cyanidiales</taxon>
        <taxon>Cyanidiaceae</taxon>
        <taxon>Cyanidioschyzon</taxon>
    </lineage>
</organism>
<proteinExistence type="predicted"/>
<accession>M1VBT8</accession>
<dbReference type="AlphaFoldDB" id="M1VBT8"/>
<dbReference type="PANTHER" id="PTHR14009:SF13">
    <property type="entry name" value="LETM1 DOMAIN-CONTAINING PROTEIN 1"/>
    <property type="match status" value="1"/>
</dbReference>
<keyword evidence="4 9" id="KW-1133">Transmembrane helix</keyword>
<evidence type="ECO:0000256" key="3">
    <source>
        <dbReference type="ARBA" id="ARBA00022792"/>
    </source>
</evidence>
<dbReference type="GO" id="GO:0030003">
    <property type="term" value="P:intracellular monoatomic cation homeostasis"/>
    <property type="evidence" value="ECO:0007669"/>
    <property type="project" value="TreeGrafter"/>
</dbReference>
<evidence type="ECO:0000256" key="8">
    <source>
        <dbReference type="SAM" id="MobiDB-lite"/>
    </source>
</evidence>
<name>M1VBT8_CYAM1</name>
<evidence type="ECO:0000256" key="2">
    <source>
        <dbReference type="ARBA" id="ARBA00022692"/>
    </source>
</evidence>
<dbReference type="GO" id="GO:0005743">
    <property type="term" value="C:mitochondrial inner membrane"/>
    <property type="evidence" value="ECO:0007669"/>
    <property type="project" value="UniProtKB-SubCell"/>
</dbReference>
<dbReference type="EMBL" id="AP006501">
    <property type="protein sequence ID" value="BAM82829.1"/>
    <property type="molecule type" value="Genomic_DNA"/>
</dbReference>
<dbReference type="HOGENOM" id="CLU_722328_0_0_1"/>
<evidence type="ECO:0000259" key="10">
    <source>
        <dbReference type="PROSITE" id="PS51758"/>
    </source>
</evidence>
<keyword evidence="5 7" id="KW-0496">Mitochondrion</keyword>
<feature type="compositionally biased region" description="Polar residues" evidence="8">
    <location>
        <begin position="85"/>
        <end position="95"/>
    </location>
</feature>
<dbReference type="OrthoDB" id="73691at2759"/>
<feature type="domain" description="Letm1 RBD" evidence="10">
    <location>
        <begin position="204"/>
        <end position="383"/>
    </location>
</feature>
<evidence type="ECO:0000256" key="4">
    <source>
        <dbReference type="ARBA" id="ARBA00022989"/>
    </source>
</evidence>
<feature type="region of interest" description="Disordered" evidence="8">
    <location>
        <begin position="75"/>
        <end position="101"/>
    </location>
</feature>
<dbReference type="PROSITE" id="PS51758">
    <property type="entry name" value="LETM1_RBD"/>
    <property type="match status" value="1"/>
</dbReference>
<keyword evidence="12" id="KW-1185">Reference proteome</keyword>